<dbReference type="PRINTS" id="PR00081">
    <property type="entry name" value="GDHRDH"/>
</dbReference>
<dbReference type="Gene3D" id="3.40.50.720">
    <property type="entry name" value="NAD(P)-binding Rossmann-like Domain"/>
    <property type="match status" value="1"/>
</dbReference>
<dbReference type="CDD" id="cd05233">
    <property type="entry name" value="SDR_c"/>
    <property type="match status" value="1"/>
</dbReference>
<evidence type="ECO:0000256" key="2">
    <source>
        <dbReference type="ARBA" id="ARBA00023002"/>
    </source>
</evidence>
<dbReference type="FunFam" id="3.40.50.720:FF:000084">
    <property type="entry name" value="Short-chain dehydrogenase reductase"/>
    <property type="match status" value="1"/>
</dbReference>
<comment type="similarity">
    <text evidence="1">Belongs to the short-chain dehydrogenases/reductases (SDR) family.</text>
</comment>
<dbReference type="OrthoDB" id="7568484at2"/>
<proteinExistence type="inferred from homology"/>
<dbReference type="PANTHER" id="PTHR24321">
    <property type="entry name" value="DEHYDROGENASES, SHORT CHAIN"/>
    <property type="match status" value="1"/>
</dbReference>
<protein>
    <submittedName>
        <fullName evidence="3">NAD(P)-dependent oxidoreductase</fullName>
    </submittedName>
</protein>
<dbReference type="NCBIfam" id="NF005559">
    <property type="entry name" value="PRK07231.1"/>
    <property type="match status" value="1"/>
</dbReference>
<dbReference type="InterPro" id="IPR036291">
    <property type="entry name" value="NAD(P)-bd_dom_sf"/>
</dbReference>
<evidence type="ECO:0000313" key="4">
    <source>
        <dbReference type="Proteomes" id="UP000241229"/>
    </source>
</evidence>
<gene>
    <name evidence="3" type="ORF">C7I84_02635</name>
</gene>
<dbReference type="InterPro" id="IPR002347">
    <property type="entry name" value="SDR_fam"/>
</dbReference>
<dbReference type="EMBL" id="PXYK01000002">
    <property type="protein sequence ID" value="PSJ65260.1"/>
    <property type="molecule type" value="Genomic_DNA"/>
</dbReference>
<keyword evidence="4" id="KW-1185">Reference proteome</keyword>
<organism evidence="3 4">
    <name type="scientific">Kumtagia ephedrae</name>
    <dbReference type="NCBI Taxonomy" id="2116701"/>
    <lineage>
        <taxon>Bacteria</taxon>
        <taxon>Pseudomonadati</taxon>
        <taxon>Pseudomonadota</taxon>
        <taxon>Alphaproteobacteria</taxon>
        <taxon>Hyphomicrobiales</taxon>
        <taxon>Phyllobacteriaceae</taxon>
        <taxon>Kumtagia</taxon>
    </lineage>
</organism>
<dbReference type="AlphaFoldDB" id="A0A2P7SS04"/>
<dbReference type="SUPFAM" id="SSF51735">
    <property type="entry name" value="NAD(P)-binding Rossmann-fold domains"/>
    <property type="match status" value="1"/>
</dbReference>
<dbReference type="Proteomes" id="UP000241229">
    <property type="component" value="Unassembled WGS sequence"/>
</dbReference>
<sequence>MRFKDKIVVVTGAASGMGLAAARKFAAEGATVALNDLKPESLDAAVGSIRDAGGTAMAIAGDVADETVAQASIREVVERFGRVDILVNNAGVSTIQPASDYTAWRRTMAINLDAPFYWSRAAATQSMISNRGGAIVNVSSNAGFAAFPGDVGYIASKHGVTGLTKALAVEWAQYNIRVNCLCPGLTETNMIREMEAIDANRFVERRRRIPMGRIGKPEEQADAMLFLASEQASYVTGLIMNNDGGQMALYSGFSPN</sequence>
<reference evidence="3 4" key="1">
    <citation type="submission" date="2018-03" db="EMBL/GenBank/DDBJ databases">
        <title>The draft genome of Mesorhizobium sp. 6GN-30.</title>
        <authorList>
            <person name="Liu L."/>
            <person name="Li L."/>
            <person name="Wang T."/>
            <person name="Zhang X."/>
            <person name="Liang L."/>
        </authorList>
    </citation>
    <scope>NUCLEOTIDE SEQUENCE [LARGE SCALE GENOMIC DNA]</scope>
    <source>
        <strain evidence="3 4">6GN30</strain>
    </source>
</reference>
<accession>A0A2P7SS04</accession>
<name>A0A2P7SS04_9HYPH</name>
<keyword evidence="2" id="KW-0560">Oxidoreductase</keyword>
<dbReference type="RefSeq" id="WP_106770600.1">
    <property type="nucleotide sequence ID" value="NZ_PXYK01000002.1"/>
</dbReference>
<dbReference type="Pfam" id="PF13561">
    <property type="entry name" value="adh_short_C2"/>
    <property type="match status" value="1"/>
</dbReference>
<evidence type="ECO:0000256" key="1">
    <source>
        <dbReference type="ARBA" id="ARBA00006484"/>
    </source>
</evidence>
<dbReference type="GO" id="GO:0016491">
    <property type="term" value="F:oxidoreductase activity"/>
    <property type="evidence" value="ECO:0007669"/>
    <property type="project" value="UniProtKB-KW"/>
</dbReference>
<comment type="caution">
    <text evidence="3">The sequence shown here is derived from an EMBL/GenBank/DDBJ whole genome shotgun (WGS) entry which is preliminary data.</text>
</comment>
<evidence type="ECO:0000313" key="3">
    <source>
        <dbReference type="EMBL" id="PSJ65260.1"/>
    </source>
</evidence>
<dbReference type="PRINTS" id="PR00080">
    <property type="entry name" value="SDRFAMILY"/>
</dbReference>
<dbReference type="PANTHER" id="PTHR24321:SF8">
    <property type="entry name" value="ESTRADIOL 17-BETA-DEHYDROGENASE 8-RELATED"/>
    <property type="match status" value="1"/>
</dbReference>